<reference evidence="2" key="1">
    <citation type="submission" date="2022-07" db="EMBL/GenBank/DDBJ databases">
        <title>Genome Sequence of Physisporinus lineatus.</title>
        <authorList>
            <person name="Buettner E."/>
        </authorList>
    </citation>
    <scope>NUCLEOTIDE SEQUENCE</scope>
    <source>
        <strain evidence="2">VT162</strain>
    </source>
</reference>
<dbReference type="Pfam" id="PF12937">
    <property type="entry name" value="F-box-like"/>
    <property type="match status" value="1"/>
</dbReference>
<feature type="domain" description="F-box" evidence="1">
    <location>
        <begin position="36"/>
        <end position="87"/>
    </location>
</feature>
<dbReference type="InterPro" id="IPR001810">
    <property type="entry name" value="F-box_dom"/>
</dbReference>
<dbReference type="AlphaFoldDB" id="A0AAD5V612"/>
<sequence>MSAAVVSGLCISSGLVVYLLNSHFQSPGQQRHPVAQTLPPELLLFIFELVSSSDAPGIRSSLPPLMRVCKAWYKVSTPLLYRTIVLRTFSAARSLINALQANPQLGHSIISLAIQSQHKSPIQNLISYFLPDTGPLHLDTALGDLLPLCTHIHTVALVADHRAVERTTKRLSLGADVFVSAGIHLTGLRIVFCDISTNSVFSAGKDRDFPFPQLRSLHLYHVYLGRAQRFPRIPHLEELTIISPTFGVEPSTTSRFVLSISQRSFPVLGQLKLSLSDICRQPIVKIDKPLVNGLKSLDLDATVSRDVVLSWLDKDYTSNMESLSLGRQWGDSRDISLPSLPIKIRDLKLAVEVNASALTALTKFLGSLPSALRNSISIERLTLESVTVEYFHRESGEEWVVDSDSFKSSYDNVIEEIRNCCRSQRVSFVHIEKQEISFKGCIRAQ</sequence>
<dbReference type="EMBL" id="JANAWD010000148">
    <property type="protein sequence ID" value="KAJ3485592.1"/>
    <property type="molecule type" value="Genomic_DNA"/>
</dbReference>
<name>A0AAD5V612_9APHY</name>
<accession>A0AAD5V612</accession>
<proteinExistence type="predicted"/>
<comment type="caution">
    <text evidence="2">The sequence shown here is derived from an EMBL/GenBank/DDBJ whole genome shotgun (WGS) entry which is preliminary data.</text>
</comment>
<organism evidence="2 3">
    <name type="scientific">Meripilus lineatus</name>
    <dbReference type="NCBI Taxonomy" id="2056292"/>
    <lineage>
        <taxon>Eukaryota</taxon>
        <taxon>Fungi</taxon>
        <taxon>Dikarya</taxon>
        <taxon>Basidiomycota</taxon>
        <taxon>Agaricomycotina</taxon>
        <taxon>Agaricomycetes</taxon>
        <taxon>Polyporales</taxon>
        <taxon>Meripilaceae</taxon>
        <taxon>Meripilus</taxon>
    </lineage>
</organism>
<dbReference type="Proteomes" id="UP001212997">
    <property type="component" value="Unassembled WGS sequence"/>
</dbReference>
<evidence type="ECO:0000313" key="2">
    <source>
        <dbReference type="EMBL" id="KAJ3485592.1"/>
    </source>
</evidence>
<gene>
    <name evidence="2" type="ORF">NLI96_g4858</name>
</gene>
<evidence type="ECO:0000313" key="3">
    <source>
        <dbReference type="Proteomes" id="UP001212997"/>
    </source>
</evidence>
<protein>
    <recommendedName>
        <fullName evidence="1">F-box domain-containing protein</fullName>
    </recommendedName>
</protein>
<keyword evidence="3" id="KW-1185">Reference proteome</keyword>
<dbReference type="SUPFAM" id="SSF52047">
    <property type="entry name" value="RNI-like"/>
    <property type="match status" value="1"/>
</dbReference>
<evidence type="ECO:0000259" key="1">
    <source>
        <dbReference type="Pfam" id="PF12937"/>
    </source>
</evidence>